<dbReference type="EMBL" id="SMLL01000004">
    <property type="protein sequence ID" value="TFY99752.1"/>
    <property type="molecule type" value="Genomic_DNA"/>
</dbReference>
<gene>
    <name evidence="4" type="ORF">EZ242_11460</name>
</gene>
<proteinExistence type="inferred from homology"/>
<protein>
    <submittedName>
        <fullName evidence="4">CsbD family protein</fullName>
    </submittedName>
</protein>
<dbReference type="OrthoDB" id="8564562at2"/>
<dbReference type="SUPFAM" id="SSF69047">
    <property type="entry name" value="Hypothetical protein YjbJ"/>
    <property type="match status" value="1"/>
</dbReference>
<evidence type="ECO:0000256" key="2">
    <source>
        <dbReference type="SAM" id="MobiDB-lite"/>
    </source>
</evidence>
<sequence length="75" mass="8213">MNKDQVKGRVDEMAGKAQKNLGDATGSHEHEAKGMAREAKGKVQKNWGDAKDDAQKSTEHRTDTHTDTTHRKGGV</sequence>
<organism evidence="4 5">
    <name type="scientific">Ramlibacter rhizophilus</name>
    <dbReference type="NCBI Taxonomy" id="1781167"/>
    <lineage>
        <taxon>Bacteria</taxon>
        <taxon>Pseudomonadati</taxon>
        <taxon>Pseudomonadota</taxon>
        <taxon>Betaproteobacteria</taxon>
        <taxon>Burkholderiales</taxon>
        <taxon>Comamonadaceae</taxon>
        <taxon>Ramlibacter</taxon>
    </lineage>
</organism>
<feature type="compositionally biased region" description="Basic and acidic residues" evidence="2">
    <location>
        <begin position="1"/>
        <end position="14"/>
    </location>
</feature>
<reference evidence="4 5" key="1">
    <citation type="submission" date="2019-03" db="EMBL/GenBank/DDBJ databases">
        <title>Ramlibacter rhizophilus CCTCC AB2015357, whole genome shotgun sequence.</title>
        <authorList>
            <person name="Zhang X."/>
            <person name="Feng G."/>
            <person name="Zhu H."/>
        </authorList>
    </citation>
    <scope>NUCLEOTIDE SEQUENCE [LARGE SCALE GENOMIC DNA]</scope>
    <source>
        <strain evidence="4 5">CCTCC AB2015357</strain>
    </source>
</reference>
<name>A0A4Z0BKB2_9BURK</name>
<dbReference type="Proteomes" id="UP000297564">
    <property type="component" value="Unassembled WGS sequence"/>
</dbReference>
<dbReference type="RefSeq" id="WP_135285295.1">
    <property type="nucleotide sequence ID" value="NZ_SMLL01000004.1"/>
</dbReference>
<dbReference type="Gene3D" id="1.10.1470.10">
    <property type="entry name" value="YjbJ"/>
    <property type="match status" value="1"/>
</dbReference>
<keyword evidence="5" id="KW-1185">Reference proteome</keyword>
<dbReference type="AlphaFoldDB" id="A0A4Z0BKB2"/>
<evidence type="ECO:0000313" key="5">
    <source>
        <dbReference type="Proteomes" id="UP000297564"/>
    </source>
</evidence>
<dbReference type="InterPro" id="IPR036629">
    <property type="entry name" value="YjbJ_sf"/>
</dbReference>
<feature type="compositionally biased region" description="Basic and acidic residues" evidence="2">
    <location>
        <begin position="48"/>
        <end position="75"/>
    </location>
</feature>
<evidence type="ECO:0000313" key="4">
    <source>
        <dbReference type="EMBL" id="TFY99752.1"/>
    </source>
</evidence>
<feature type="domain" description="CsbD-like" evidence="3">
    <location>
        <begin position="4"/>
        <end position="56"/>
    </location>
</feature>
<evidence type="ECO:0000256" key="1">
    <source>
        <dbReference type="ARBA" id="ARBA00009129"/>
    </source>
</evidence>
<evidence type="ECO:0000259" key="3">
    <source>
        <dbReference type="Pfam" id="PF05532"/>
    </source>
</evidence>
<dbReference type="InterPro" id="IPR008462">
    <property type="entry name" value="CsbD"/>
</dbReference>
<comment type="caution">
    <text evidence="4">The sequence shown here is derived from an EMBL/GenBank/DDBJ whole genome shotgun (WGS) entry which is preliminary data.</text>
</comment>
<dbReference type="Pfam" id="PF05532">
    <property type="entry name" value="CsbD"/>
    <property type="match status" value="1"/>
</dbReference>
<feature type="compositionally biased region" description="Basic and acidic residues" evidence="2">
    <location>
        <begin position="26"/>
        <end position="41"/>
    </location>
</feature>
<accession>A0A4Z0BKB2</accession>
<comment type="similarity">
    <text evidence="1">Belongs to the UPF0337 (CsbD) family.</text>
</comment>
<feature type="region of interest" description="Disordered" evidence="2">
    <location>
        <begin position="1"/>
        <end position="75"/>
    </location>
</feature>